<dbReference type="InterPro" id="IPR008318">
    <property type="entry name" value="UCP030820"/>
</dbReference>
<evidence type="ECO:0000313" key="2">
    <source>
        <dbReference type="Proteomes" id="UP000197153"/>
    </source>
</evidence>
<accession>A0A248JX76</accession>
<evidence type="ECO:0000313" key="1">
    <source>
        <dbReference type="EMBL" id="ASG23126.1"/>
    </source>
</evidence>
<dbReference type="EMBL" id="CP022111">
    <property type="protein sequence ID" value="ASG23126.1"/>
    <property type="molecule type" value="Genomic_DNA"/>
</dbReference>
<dbReference type="Proteomes" id="UP000197153">
    <property type="component" value="Chromosome 2"/>
</dbReference>
<organism evidence="1 2">
    <name type="scientific">Nitrospirillum viridazoti CBAmc</name>
    <dbReference type="NCBI Taxonomy" id="1441467"/>
    <lineage>
        <taxon>Bacteria</taxon>
        <taxon>Pseudomonadati</taxon>
        <taxon>Pseudomonadota</taxon>
        <taxon>Alphaproteobacteria</taxon>
        <taxon>Rhodospirillales</taxon>
        <taxon>Azospirillaceae</taxon>
        <taxon>Nitrospirillum</taxon>
        <taxon>Nitrospirillum viridazoti</taxon>
    </lineage>
</organism>
<dbReference type="RefSeq" id="WP_088873654.1">
    <property type="nucleotide sequence ID" value="NZ_CP022111.1"/>
</dbReference>
<proteinExistence type="predicted"/>
<dbReference type="PIRSF" id="PIRSF030820">
    <property type="entry name" value="UCP030820"/>
    <property type="match status" value="1"/>
</dbReference>
<dbReference type="Pfam" id="PF06073">
    <property type="entry name" value="DUF934"/>
    <property type="match status" value="1"/>
</dbReference>
<keyword evidence="2" id="KW-1185">Reference proteome</keyword>
<gene>
    <name evidence="1" type="ORF">Y958_19960</name>
</gene>
<sequence>MPLIETGKLVDDAWVHLGDDDALPAADVPVIVSLARFHKDRDTLVGRNGGLGIWLASSQHPKDIADHLADFALVALDFPKFRDGRGFTIARELREHLGYRGVIRATGHTLPDQYLALVRCGVSQVEIPEGRDPALWAHALTEISTAYQVSVAGPLSMARLSRHKKTEHAA</sequence>
<protein>
    <recommendedName>
        <fullName evidence="3">Oxidoreductase</fullName>
    </recommendedName>
</protein>
<dbReference type="AlphaFoldDB" id="A0A248JX76"/>
<dbReference type="KEGG" id="nao:Y958_19960"/>
<reference evidence="1 2" key="1">
    <citation type="submission" date="2017-06" db="EMBL/GenBank/DDBJ databases">
        <title>Complete genome sequence of Nitrospirillum amazonense strain CBAmC, an endophytic nitrogen-fixing and plant growth-promoting bacterium, isolated from sugarcane.</title>
        <authorList>
            <person name="Schwab S."/>
            <person name="dos Santos Teixeira K.R."/>
            <person name="Simoes Araujo J.L."/>
            <person name="Soares Vidal M."/>
            <person name="Borges de Freitas H.R."/>
            <person name="Rivello Crivelaro A.L."/>
            <person name="Bueno de Camargo Nunes A."/>
            <person name="dos Santos C.M."/>
            <person name="Palmeira da Silva Rosa D."/>
            <person name="da Silva Padilha D."/>
            <person name="da Silva E."/>
            <person name="Araujo Terra L."/>
            <person name="Soares Mendes V."/>
            <person name="Farinelli L."/>
            <person name="Magalhaes Cruz L."/>
            <person name="Baldani J.I."/>
        </authorList>
    </citation>
    <scope>NUCLEOTIDE SEQUENCE [LARGE SCALE GENOMIC DNA]</scope>
    <source>
        <strain evidence="1 2">CBAmC</strain>
    </source>
</reference>
<name>A0A248JX76_9PROT</name>
<evidence type="ECO:0008006" key="3">
    <source>
        <dbReference type="Google" id="ProtNLM"/>
    </source>
</evidence>